<sequence length="1227" mass="138532">MNVKYTVITYDIVSDTFSISEDDDDDDDDDDASEDNKEEEEVEELCHDGRVPRPGPGAKVFAGRCSPVISPLKSSYDTSLMEDDVVSINDIKVSSSSFPVRLPEGPSTSLPQCPHCFKTFKYQSGLAYHVSHAVCMQRQKRQGLSKKERKRECSAHDKEDENEEGLPPVTVISDPKPLDILCERGGKSNLHPGNNIYRSMGRALLPLVKESGSLDSKSRCRYTHQVALLSVLSLVGCRFLEAGRLLDDNVFEKESSKSSKPSKPSKPSKKAKGADRSNQTVYAVVNDPRYVMEKTRQYFRDNLRDKAKGHHPAIDDLFSVTEAWMTIVEAQDDTFSAESASIWKLALRKLVAKATIEVKRLVKKDKEEEQALLDDANEALKLVPRGRPLSSQSQEVIIASLDGGATGTGYAGAEFKDIEPTQKNKRAKKSSEDNQEEEEVEELCHDLFKDFAPTRKNKRAKKSNEIPMGVTSTKRQKSPEKLAYGPLEKLAYEALEKLVSFVISCGGKRDSLEGWSARRYPTGAWHYISKEGERFQSRPEVARWLKLPGAPRVEQSSNRKLNSSEALQELASYVVLCGGEQDLVNGWSARRYQESGTWHYCSKEGKWFTSRPEVARWLKLPGAPMQQRTSENIASPEECKEALEKLASYVISCGGTRDLLEGWSTRRNTSKTWNYFSKNGTCFRYRPDVARWLELPGAPKVEQSSKLASYGPLEKLDEALEKLVSFVISCGGKRDSLEGWSARRNSSGTSWLYYSKEGERFQSRPEVARWLKLPGAPKVEQSSKLASYGPLEKLAYEALEKLVSFVISCGGKRDLLEGWSTRRDTSKNWLYYSKEGKRFQSRPEVARWLQLPGAPKVVQRTSTERQESLRSSLASNEALEKLRSDEALEKLRSDEALDKLASDEELEKLASYVISCGGKRDLVNGWSAERYPSGAWHYYSKEGKSFKSRPEVARWLQLPGAPKVVQRTSTERQESLRSSLRSDEALEKLRSDEALEKLRSDEALDKLASDEALENLVSYVISCGGKRDSLEGWSARRYFESSGAWCYHSKEGERFYNRPQVTRWLKLPGAPKVRQSSNRKLNSSEALQELASYVVLCGGTRDLLEGWSTRRDTQGSWQYESKNGSKFHCRPDVARWLKLPGAPKVEQSPQTYGPLEKLAYEALEKLVSYVISCGGTRDLLEGWSARRNTSKNWLYYSKEGERFQNRPQVARWLNLPGAPDVSKKRKR</sequence>
<evidence type="ECO:0000313" key="3">
    <source>
        <dbReference type="Proteomes" id="UP001165065"/>
    </source>
</evidence>
<dbReference type="AlphaFoldDB" id="A0A9W7FZE8"/>
<feature type="compositionally biased region" description="Basic residues" evidence="1">
    <location>
        <begin position="139"/>
        <end position="149"/>
    </location>
</feature>
<proteinExistence type="predicted"/>
<feature type="region of interest" description="Disordered" evidence="1">
    <location>
        <begin position="139"/>
        <end position="169"/>
    </location>
</feature>
<accession>A0A9W7FZE8</accession>
<feature type="compositionally biased region" description="Basic and acidic residues" evidence="1">
    <location>
        <begin position="150"/>
        <end position="159"/>
    </location>
</feature>
<feature type="compositionally biased region" description="Acidic residues" evidence="1">
    <location>
        <begin position="20"/>
        <end position="43"/>
    </location>
</feature>
<feature type="region of interest" description="Disordered" evidence="1">
    <location>
        <begin position="454"/>
        <end position="477"/>
    </location>
</feature>
<reference evidence="3" key="1">
    <citation type="journal article" date="2023" name="Commun. Biol.">
        <title>Genome analysis of Parmales, the sister group of diatoms, reveals the evolutionary specialization of diatoms from phago-mixotrophs to photoautotrophs.</title>
        <authorList>
            <person name="Ban H."/>
            <person name="Sato S."/>
            <person name="Yoshikawa S."/>
            <person name="Yamada K."/>
            <person name="Nakamura Y."/>
            <person name="Ichinomiya M."/>
            <person name="Sato N."/>
            <person name="Blanc-Mathieu R."/>
            <person name="Endo H."/>
            <person name="Kuwata A."/>
            <person name="Ogata H."/>
        </authorList>
    </citation>
    <scope>NUCLEOTIDE SEQUENCE [LARGE SCALE GENOMIC DNA]</scope>
</reference>
<comment type="caution">
    <text evidence="2">The sequence shown here is derived from an EMBL/GenBank/DDBJ whole genome shotgun (WGS) entry which is preliminary data.</text>
</comment>
<organism evidence="2 3">
    <name type="scientific">Triparma columacea</name>
    <dbReference type="NCBI Taxonomy" id="722753"/>
    <lineage>
        <taxon>Eukaryota</taxon>
        <taxon>Sar</taxon>
        <taxon>Stramenopiles</taxon>
        <taxon>Ochrophyta</taxon>
        <taxon>Bolidophyceae</taxon>
        <taxon>Parmales</taxon>
        <taxon>Triparmaceae</taxon>
        <taxon>Triparma</taxon>
    </lineage>
</organism>
<name>A0A9W7FZE8_9STRA</name>
<protein>
    <submittedName>
        <fullName evidence="2">Uncharacterized protein</fullName>
    </submittedName>
</protein>
<feature type="region of interest" description="Disordered" evidence="1">
    <location>
        <begin position="410"/>
        <end position="439"/>
    </location>
</feature>
<dbReference type="EMBL" id="BRYA01000582">
    <property type="protein sequence ID" value="GMI24345.1"/>
    <property type="molecule type" value="Genomic_DNA"/>
</dbReference>
<gene>
    <name evidence="2" type="ORF">TrCOL_g3985</name>
</gene>
<evidence type="ECO:0000313" key="2">
    <source>
        <dbReference type="EMBL" id="GMI24345.1"/>
    </source>
</evidence>
<feature type="region of interest" description="Disordered" evidence="1">
    <location>
        <begin position="251"/>
        <end position="278"/>
    </location>
</feature>
<dbReference type="Proteomes" id="UP001165065">
    <property type="component" value="Unassembled WGS sequence"/>
</dbReference>
<keyword evidence="3" id="KW-1185">Reference proteome</keyword>
<feature type="region of interest" description="Disordered" evidence="1">
    <location>
        <begin position="17"/>
        <end position="54"/>
    </location>
</feature>
<evidence type="ECO:0000256" key="1">
    <source>
        <dbReference type="SAM" id="MobiDB-lite"/>
    </source>
</evidence>